<dbReference type="GO" id="GO:0032682">
    <property type="term" value="P:negative regulation of chemokine production"/>
    <property type="evidence" value="ECO:0007669"/>
    <property type="project" value="Ensembl"/>
</dbReference>
<reference evidence="11 12" key="1">
    <citation type="journal article" date="2015" name="Annu Rev Anim Biosci">
        <title>The Genome 10K Project: a way forward.</title>
        <authorList>
            <person name="Koepfli K.P."/>
            <person name="Paten B."/>
            <person name="O'Brien S.J."/>
            <person name="Koepfli K.P."/>
            <person name="Paten B."/>
            <person name="Antunes A."/>
            <person name="Belov K."/>
            <person name="Bustamante C."/>
            <person name="Castoe T.A."/>
            <person name="Clawson H."/>
            <person name="Crawford A.J."/>
            <person name="Diekhans M."/>
            <person name="Distel D."/>
            <person name="Durbin R."/>
            <person name="Earl D."/>
            <person name="Fujita M.K."/>
            <person name="Gamble T."/>
            <person name="Georges A."/>
            <person name="Gemmell N."/>
            <person name="Gilbert M.T."/>
            <person name="Graves J.M."/>
            <person name="Green R.E."/>
            <person name="Hickey G."/>
            <person name="Jarvis E.D."/>
            <person name="Johnson W."/>
            <person name="Komissarov A."/>
            <person name="Korf I."/>
            <person name="Kuhn R."/>
            <person name="Larkin D.M."/>
            <person name="Lewin H."/>
            <person name="Lopez J.V."/>
            <person name="Ma J."/>
            <person name="Marques-Bonet T."/>
            <person name="Miller W."/>
            <person name="Murphy R."/>
            <person name="Pevzner P."/>
            <person name="Shapiro B."/>
            <person name="Steiner C."/>
            <person name="Tamazian G."/>
            <person name="Venkatesh B."/>
            <person name="Wang J."/>
            <person name="Wayne R."/>
            <person name="Wiley E."/>
            <person name="Yang H."/>
            <person name="Zhang G."/>
            <person name="Haussler D."/>
            <person name="Ryder O."/>
            <person name="O'Brien S.J."/>
        </authorList>
    </citation>
    <scope>NUCLEOTIDE SEQUENCE</scope>
</reference>
<evidence type="ECO:0000256" key="3">
    <source>
        <dbReference type="ARBA" id="ARBA00022801"/>
    </source>
</evidence>
<dbReference type="SUPFAM" id="SSF50494">
    <property type="entry name" value="Trypsin-like serine proteases"/>
    <property type="match status" value="1"/>
</dbReference>
<keyword evidence="4 7" id="KW-0720">Serine protease</keyword>
<dbReference type="InterPro" id="IPR001254">
    <property type="entry name" value="Trypsin_dom"/>
</dbReference>
<evidence type="ECO:0000313" key="10">
    <source>
        <dbReference type="EMBL" id="KAF6306122.1"/>
    </source>
</evidence>
<dbReference type="PANTHER" id="PTHR24257">
    <property type="entry name" value="CHYMOTRYPSIN-LIKE ELASTASE FAMILY MEMBER"/>
    <property type="match status" value="1"/>
</dbReference>
<proteinExistence type="predicted"/>
<dbReference type="CTD" id="1991"/>
<dbReference type="GO" id="GO:0009986">
    <property type="term" value="C:cell surface"/>
    <property type="evidence" value="ECO:0007669"/>
    <property type="project" value="Ensembl"/>
</dbReference>
<dbReference type="GO" id="GO:0070947">
    <property type="term" value="P:neutrophil-mediated killing of fungus"/>
    <property type="evidence" value="ECO:0007669"/>
    <property type="project" value="Ensembl"/>
</dbReference>
<dbReference type="GeneTree" id="ENSGT01030000234528"/>
<dbReference type="GO" id="GO:0003714">
    <property type="term" value="F:transcription corepressor activity"/>
    <property type="evidence" value="ECO:0007669"/>
    <property type="project" value="Ensembl"/>
</dbReference>
<dbReference type="Proteomes" id="UP000472240">
    <property type="component" value="Chromosome 18"/>
</dbReference>
<dbReference type="GO" id="GO:0001878">
    <property type="term" value="P:response to yeast"/>
    <property type="evidence" value="ECO:0007669"/>
    <property type="project" value="Ensembl"/>
</dbReference>
<dbReference type="PROSITE" id="PS00134">
    <property type="entry name" value="TRYPSIN_HIS"/>
    <property type="match status" value="1"/>
</dbReference>
<dbReference type="FunFam" id="2.40.10.10:FF:000052">
    <property type="entry name" value="Neutrophil elastase"/>
    <property type="match status" value="1"/>
</dbReference>
<evidence type="ECO:0000256" key="1">
    <source>
        <dbReference type="ARBA" id="ARBA00022670"/>
    </source>
</evidence>
<dbReference type="InterPro" id="IPR018114">
    <property type="entry name" value="TRYPSIN_HIS"/>
</dbReference>
<feature type="signal peptide" evidence="8">
    <location>
        <begin position="1"/>
        <end position="27"/>
    </location>
</feature>
<dbReference type="GeneID" id="117038398"/>
<evidence type="ECO:0000313" key="11">
    <source>
        <dbReference type="Ensembl" id="ENSRFEP00010025000.1"/>
    </source>
</evidence>
<dbReference type="GO" id="GO:0002812">
    <property type="term" value="P:biosynthetic process of antibacterial peptides active against Gram-negative bacteria"/>
    <property type="evidence" value="ECO:0007669"/>
    <property type="project" value="Ensembl"/>
</dbReference>
<keyword evidence="6" id="KW-0325">Glycoprotein</keyword>
<dbReference type="GO" id="GO:0009411">
    <property type="term" value="P:response to UV"/>
    <property type="evidence" value="ECO:0007669"/>
    <property type="project" value="Ensembl"/>
</dbReference>
<evidence type="ECO:0000259" key="9">
    <source>
        <dbReference type="PROSITE" id="PS50240"/>
    </source>
</evidence>
<dbReference type="GO" id="GO:0004252">
    <property type="term" value="F:serine-type endopeptidase activity"/>
    <property type="evidence" value="ECO:0007669"/>
    <property type="project" value="Ensembl"/>
</dbReference>
<keyword evidence="12" id="KW-1185">Reference proteome</keyword>
<feature type="chain" id="PRO_5044626396" evidence="8">
    <location>
        <begin position="28"/>
        <end position="265"/>
    </location>
</feature>
<dbReference type="GO" id="GO:0032496">
    <property type="term" value="P:response to lipopolysaccharide"/>
    <property type="evidence" value="ECO:0007669"/>
    <property type="project" value="Ensembl"/>
</dbReference>
<dbReference type="Proteomes" id="UP000585614">
    <property type="component" value="Unassembled WGS sequence"/>
</dbReference>
<keyword evidence="5" id="KW-1015">Disulfide bond</keyword>
<dbReference type="GO" id="GO:0030141">
    <property type="term" value="C:secretory granule"/>
    <property type="evidence" value="ECO:0007669"/>
    <property type="project" value="Ensembl"/>
</dbReference>
<dbReference type="Gene3D" id="2.40.10.10">
    <property type="entry name" value="Trypsin-like serine proteases"/>
    <property type="match status" value="2"/>
</dbReference>
<dbReference type="GO" id="GO:0032717">
    <property type="term" value="P:negative regulation of interleukin-8 production"/>
    <property type="evidence" value="ECO:0007669"/>
    <property type="project" value="Ensembl"/>
</dbReference>
<dbReference type="PROSITE" id="PS00135">
    <property type="entry name" value="TRYPSIN_SER"/>
    <property type="match status" value="1"/>
</dbReference>
<evidence type="ECO:0000256" key="4">
    <source>
        <dbReference type="ARBA" id="ARBA00022825"/>
    </source>
</evidence>
<gene>
    <name evidence="11" type="primary">ELANE</name>
    <name evidence="10" type="ORF">mRhiFer1_004440</name>
</gene>
<keyword evidence="2 8" id="KW-0732">Signal</keyword>
<dbReference type="GO" id="GO:0000122">
    <property type="term" value="P:negative regulation of transcription by RNA polymerase II"/>
    <property type="evidence" value="ECO:0007669"/>
    <property type="project" value="Ensembl"/>
</dbReference>
<reference evidence="11" key="5">
    <citation type="submission" date="2025-05" db="UniProtKB">
        <authorList>
            <consortium name="Ensembl"/>
        </authorList>
    </citation>
    <scope>IDENTIFICATION</scope>
</reference>
<dbReference type="InterPro" id="IPR033116">
    <property type="entry name" value="TRYPSIN_SER"/>
</dbReference>
<dbReference type="CDD" id="cd00190">
    <property type="entry name" value="Tryp_SPc"/>
    <property type="match status" value="1"/>
</dbReference>
<sequence length="265" mass="28381">MTQSCRPSGPTFTSILLTMLLGGPALASEIVGGRQAQPHAWPFMVSLQRQGGHFCGGTLVAPNFVMSAAHCVNGINFQRVRAVLGAHNLGQREPTQQSFAIQQVFENGFDPERLLNDIVILKLNGSATINANVQVAQLPDQDQGVGNGVQCLAMGWGRLGTNRPPPRVLQELNVTVVTSLCRPTNVCTMVPRRRAGICFGDSGGPLVCNGLIHGIDSFIRGSCGSGLYPDAFAPVAQFADWINSIIRSPGDQPHLHPRDPASRIR</sequence>
<dbReference type="GO" id="GO:0032757">
    <property type="term" value="P:positive regulation of interleukin-8 production"/>
    <property type="evidence" value="ECO:0007669"/>
    <property type="project" value="Ensembl"/>
</dbReference>
<dbReference type="KEGG" id="rfq:117038398"/>
<evidence type="ECO:0000256" key="7">
    <source>
        <dbReference type="RuleBase" id="RU363034"/>
    </source>
</evidence>
<dbReference type="PROSITE" id="PS50240">
    <property type="entry name" value="TRYPSIN_DOM"/>
    <property type="match status" value="1"/>
</dbReference>
<dbReference type="PRINTS" id="PR00722">
    <property type="entry name" value="CHYMOTRYPSIN"/>
</dbReference>
<dbReference type="InterPro" id="IPR009003">
    <property type="entry name" value="Peptidase_S1_PA"/>
</dbReference>
<evidence type="ECO:0000256" key="5">
    <source>
        <dbReference type="ARBA" id="ARBA00023157"/>
    </source>
</evidence>
<dbReference type="InterPro" id="IPR001314">
    <property type="entry name" value="Peptidase_S1A"/>
</dbReference>
<dbReference type="SMART" id="SM00020">
    <property type="entry name" value="Tryp_SPc"/>
    <property type="match status" value="1"/>
</dbReference>
<evidence type="ECO:0000313" key="12">
    <source>
        <dbReference type="Proteomes" id="UP000472240"/>
    </source>
</evidence>
<dbReference type="PANTHER" id="PTHR24257:SF16">
    <property type="entry name" value="NEUTROPHIL ELASTASE"/>
    <property type="match status" value="1"/>
</dbReference>
<evidence type="ECO:0000256" key="6">
    <source>
        <dbReference type="ARBA" id="ARBA00023180"/>
    </source>
</evidence>
<evidence type="ECO:0000256" key="2">
    <source>
        <dbReference type="ARBA" id="ARBA00022729"/>
    </source>
</evidence>
<dbReference type="RefSeq" id="XP_032991273.1">
    <property type="nucleotide sequence ID" value="XM_033135382.1"/>
</dbReference>
<keyword evidence="3 7" id="KW-0378">Hydrolase</keyword>
<reference evidence="11 12" key="3">
    <citation type="submission" date="2018-12" db="EMBL/GenBank/DDBJ databases">
        <title>G10K-VGP greater horseshoe bat female genome, primary haplotype.</title>
        <authorList>
            <person name="Teeling E."/>
            <person name="Myers G."/>
            <person name="Vernes S."/>
            <person name="Pippel M."/>
            <person name="Winkler S."/>
            <person name="Fedrigo O."/>
            <person name="Rhie A."/>
            <person name="Koren S."/>
            <person name="Phillippy A."/>
            <person name="Lewin H."/>
            <person name="Damas J."/>
            <person name="Howe K."/>
            <person name="Mountcastle J."/>
            <person name="Jarvis E.D."/>
        </authorList>
    </citation>
    <scope>NUCLEOTIDE SEQUENCE [LARGE SCALE GENOMIC DNA]</scope>
</reference>
<dbReference type="GO" id="GO:0005615">
    <property type="term" value="C:extracellular space"/>
    <property type="evidence" value="ECO:0007669"/>
    <property type="project" value="Ensembl"/>
</dbReference>
<dbReference type="Pfam" id="PF00089">
    <property type="entry name" value="Trypsin"/>
    <property type="match status" value="1"/>
</dbReference>
<evidence type="ECO:0000256" key="8">
    <source>
        <dbReference type="SAM" id="SignalP"/>
    </source>
</evidence>
<dbReference type="GO" id="GO:0008201">
    <property type="term" value="F:heparin binding"/>
    <property type="evidence" value="ECO:0007669"/>
    <property type="project" value="Ensembl"/>
</dbReference>
<dbReference type="GO" id="GO:0006508">
    <property type="term" value="P:proteolysis"/>
    <property type="evidence" value="ECO:0007669"/>
    <property type="project" value="UniProtKB-KW"/>
</dbReference>
<dbReference type="EMBL" id="JACAGC010000017">
    <property type="protein sequence ID" value="KAF6306122.1"/>
    <property type="molecule type" value="Genomic_DNA"/>
</dbReference>
<feature type="domain" description="Peptidase S1" evidence="9">
    <location>
        <begin position="30"/>
        <end position="247"/>
    </location>
</feature>
<dbReference type="InterPro" id="IPR043504">
    <property type="entry name" value="Peptidase_S1_PA_chymotrypsin"/>
</dbReference>
<evidence type="ECO:0000313" key="13">
    <source>
        <dbReference type="Proteomes" id="UP000585614"/>
    </source>
</evidence>
<dbReference type="GO" id="GO:0019955">
    <property type="term" value="F:cytokine binding"/>
    <property type="evidence" value="ECO:0007669"/>
    <property type="project" value="Ensembl"/>
</dbReference>
<accession>A0A671FHC9</accession>
<dbReference type="GO" id="GO:0002438">
    <property type="term" value="P:acute inflammatory response to antigenic stimulus"/>
    <property type="evidence" value="ECO:0007669"/>
    <property type="project" value="Ensembl"/>
</dbReference>
<dbReference type="GO" id="GO:0070945">
    <property type="term" value="P:neutrophil-mediated killing of gram-negative bacterium"/>
    <property type="evidence" value="ECO:0007669"/>
    <property type="project" value="Ensembl"/>
</dbReference>
<dbReference type="GO" id="GO:0048661">
    <property type="term" value="P:positive regulation of smooth muscle cell proliferation"/>
    <property type="evidence" value="ECO:0007669"/>
    <property type="project" value="Ensembl"/>
</dbReference>
<dbReference type="GO" id="GO:0002020">
    <property type="term" value="F:protease binding"/>
    <property type="evidence" value="ECO:0007669"/>
    <property type="project" value="Ensembl"/>
</dbReference>
<reference evidence="10 13" key="4">
    <citation type="journal article" date="2020" name="Nature">
        <title>Six reference-quality genomes reveal evolution of bat adaptations.</title>
        <authorList>
            <person name="Jebb D."/>
            <person name="Huang Z."/>
            <person name="Pippel M."/>
            <person name="Hughes G.M."/>
            <person name="Lavrichenko K."/>
            <person name="Devanna P."/>
            <person name="Winkler S."/>
            <person name="Jermiin L.S."/>
            <person name="Skirmuntt E.C."/>
            <person name="Katzourakis A."/>
            <person name="Burkitt-Gray L."/>
            <person name="Ray D.A."/>
            <person name="Sullivan K.A.M."/>
            <person name="Roscito J.G."/>
            <person name="Kirilenko B.M."/>
            <person name="Davalos L.M."/>
            <person name="Corthals A.P."/>
            <person name="Power M.L."/>
            <person name="Jones G."/>
            <person name="Ransome R.D."/>
            <person name="Dechmann D.K.N."/>
            <person name="Locatelli A.G."/>
            <person name="Puechmaille S.J."/>
            <person name="Fedrigo O."/>
            <person name="Jarvis E.D."/>
            <person name="Hiller M."/>
            <person name="Vernes S.C."/>
            <person name="Myers E.W."/>
            <person name="Teeling E.C."/>
        </authorList>
    </citation>
    <scope>NUCLEOTIDE SEQUENCE [LARGE SCALE GENOMIC DNA]</scope>
    <source>
        <strain evidence="10">MRhiFer1</strain>
        <tissue evidence="10">Lung</tissue>
    </source>
</reference>
<organism evidence="11 12">
    <name type="scientific">Rhinolophus ferrumequinum</name>
    <name type="common">Greater horseshoe bat</name>
    <dbReference type="NCBI Taxonomy" id="59479"/>
    <lineage>
        <taxon>Eukaryota</taxon>
        <taxon>Metazoa</taxon>
        <taxon>Chordata</taxon>
        <taxon>Craniata</taxon>
        <taxon>Vertebrata</taxon>
        <taxon>Euteleostomi</taxon>
        <taxon>Mammalia</taxon>
        <taxon>Eutheria</taxon>
        <taxon>Laurasiatheria</taxon>
        <taxon>Chiroptera</taxon>
        <taxon>Yinpterochiroptera</taxon>
        <taxon>Rhinolophoidea</taxon>
        <taxon>Rhinolophidae</taxon>
        <taxon>Rhinolophinae</taxon>
        <taxon>Rhinolophus</taxon>
    </lineage>
</organism>
<dbReference type="GO" id="GO:0050900">
    <property type="term" value="P:leukocyte migration"/>
    <property type="evidence" value="ECO:0007669"/>
    <property type="project" value="Ensembl"/>
</dbReference>
<dbReference type="Ensembl" id="ENSRFET00010027170.1">
    <property type="protein sequence ID" value="ENSRFEP00010025000.1"/>
    <property type="gene ID" value="ENSRFEG00010016636.1"/>
</dbReference>
<dbReference type="OrthoDB" id="8440449at2759"/>
<dbReference type="AlphaFoldDB" id="A0A671FHC9"/>
<dbReference type="GO" id="GO:0006909">
    <property type="term" value="P:phagocytosis"/>
    <property type="evidence" value="ECO:0007669"/>
    <property type="project" value="Ensembl"/>
</dbReference>
<dbReference type="InterPro" id="IPR050850">
    <property type="entry name" value="Peptidase_S1_Elastase_sf"/>
</dbReference>
<dbReference type="GO" id="GO:0050778">
    <property type="term" value="P:positive regulation of immune response"/>
    <property type="evidence" value="ECO:0007669"/>
    <property type="project" value="Ensembl"/>
</dbReference>
<dbReference type="OMA" id="RRRVNVC"/>
<keyword evidence="1 7" id="KW-0645">Protease</keyword>
<dbReference type="GO" id="GO:0005794">
    <property type="term" value="C:Golgi apparatus"/>
    <property type="evidence" value="ECO:0007669"/>
    <property type="project" value="Ensembl"/>
</dbReference>
<protein>
    <submittedName>
        <fullName evidence="10 11">Elastase, neutrophil expressed</fullName>
    </submittedName>
</protein>
<reference evidence="11 12" key="2">
    <citation type="journal article" date="2018" name="Annu Rev Anim Biosci">
        <title>Bat Biology, Genomes, and the Bat1K Project: To Generate Chromosome-Level Genomes for All Living Bat Species.</title>
        <authorList>
            <person name="Teeling E.C."/>
            <person name="Vernes S.C."/>
            <person name="Davalos L.M."/>
            <person name="Ray D.A."/>
            <person name="Gilbert M.T.P."/>
            <person name="Myers E."/>
        </authorList>
    </citation>
    <scope>NUCLEOTIDE SEQUENCE</scope>
</reference>
<dbReference type="GO" id="GO:0017053">
    <property type="term" value="C:transcription repressor complex"/>
    <property type="evidence" value="ECO:0007669"/>
    <property type="project" value="Ensembl"/>
</dbReference>
<name>A0A671FHC9_RHIFE</name>